<evidence type="ECO:0000313" key="1">
    <source>
        <dbReference type="EMBL" id="OGC16070.1"/>
    </source>
</evidence>
<sequence>MKKLIFVLILVTCLFFFVMGCSNLNQSQPSASSSNYYPHADGNRWEYGCGIYTTGEGLIEGASSIKSSYFSGTTTLSNDVIVQNLYSIYNSVSGEGLAIQSIQKFLKPFSLKGYSATSYPPAYILVNNNGAYFYGNELEITTEATLIIPVSLKIGDKWQDSFGFTCEAIGYETVTVPAGAFETIKIKAGEDLYWWYADGAGAVKCLLDNIVVSVPSFESSTNRIISVLVNGYYIEELKSRNF</sequence>
<reference evidence="1 2" key="1">
    <citation type="journal article" date="2016" name="Nat. Commun.">
        <title>Thousands of microbial genomes shed light on interconnected biogeochemical processes in an aquifer system.</title>
        <authorList>
            <person name="Anantharaman K."/>
            <person name="Brown C.T."/>
            <person name="Hug L.A."/>
            <person name="Sharon I."/>
            <person name="Castelle C.J."/>
            <person name="Probst A.J."/>
            <person name="Thomas B.C."/>
            <person name="Singh A."/>
            <person name="Wilkins M.J."/>
            <person name="Karaoz U."/>
            <person name="Brodie E.L."/>
            <person name="Williams K.H."/>
            <person name="Hubbard S.S."/>
            <person name="Banfield J.F."/>
        </authorList>
    </citation>
    <scope>NUCLEOTIDE SEQUENCE [LARGE SCALE GENOMIC DNA]</scope>
</reference>
<evidence type="ECO:0000313" key="2">
    <source>
        <dbReference type="Proteomes" id="UP000177905"/>
    </source>
</evidence>
<protein>
    <submittedName>
        <fullName evidence="1">Uncharacterized protein</fullName>
    </submittedName>
</protein>
<dbReference type="Proteomes" id="UP000177905">
    <property type="component" value="Unassembled WGS sequence"/>
</dbReference>
<comment type="caution">
    <text evidence="1">The sequence shown here is derived from an EMBL/GenBank/DDBJ whole genome shotgun (WGS) entry which is preliminary data.</text>
</comment>
<name>A0A1F4S6N2_UNCSA</name>
<proteinExistence type="predicted"/>
<dbReference type="PROSITE" id="PS51257">
    <property type="entry name" value="PROKAR_LIPOPROTEIN"/>
    <property type="match status" value="1"/>
</dbReference>
<gene>
    <name evidence="1" type="ORF">A2290_00070</name>
</gene>
<organism evidence="1 2">
    <name type="scientific">candidate division WOR-1 bacterium RIFOXYB2_FULL_36_35</name>
    <dbReference type="NCBI Taxonomy" id="1802578"/>
    <lineage>
        <taxon>Bacteria</taxon>
        <taxon>Bacillati</taxon>
        <taxon>Saganbacteria</taxon>
    </lineage>
</organism>
<accession>A0A1F4S6N2</accession>
<dbReference type="AlphaFoldDB" id="A0A1F4S6N2"/>
<dbReference type="EMBL" id="MEUA01000014">
    <property type="protein sequence ID" value="OGC16070.1"/>
    <property type="molecule type" value="Genomic_DNA"/>
</dbReference>